<feature type="region of interest" description="Disordered" evidence="1">
    <location>
        <begin position="79"/>
        <end position="117"/>
    </location>
</feature>
<gene>
    <name evidence="2" type="ORF">GCM10022406_39530</name>
</gene>
<proteinExistence type="predicted"/>
<dbReference type="EMBL" id="BAABDH010000112">
    <property type="protein sequence ID" value="GAA3953938.1"/>
    <property type="molecule type" value="Genomic_DNA"/>
</dbReference>
<accession>A0ABP7NUY3</accession>
<evidence type="ECO:0000256" key="1">
    <source>
        <dbReference type="SAM" id="MobiDB-lite"/>
    </source>
</evidence>
<dbReference type="Proteomes" id="UP001499909">
    <property type="component" value="Unassembled WGS sequence"/>
</dbReference>
<evidence type="ECO:0000313" key="3">
    <source>
        <dbReference type="Proteomes" id="UP001499909"/>
    </source>
</evidence>
<protein>
    <submittedName>
        <fullName evidence="2">Uncharacterized protein</fullName>
    </submittedName>
</protein>
<keyword evidence="3" id="KW-1185">Reference proteome</keyword>
<name>A0ABP7NUY3_9BACT</name>
<comment type="caution">
    <text evidence="2">The sequence shown here is derived from an EMBL/GenBank/DDBJ whole genome shotgun (WGS) entry which is preliminary data.</text>
</comment>
<feature type="region of interest" description="Disordered" evidence="1">
    <location>
        <begin position="1"/>
        <end position="26"/>
    </location>
</feature>
<sequence length="129" mass="13308">MSALVGKETVSAEEATAANEELEGMGITGAALINSASYEEMSEKAGRVDAAESAQAAADKKMLELEANNTKLTNDLATETARADKNAKLPGAEATTPARQDGKSDVDEPATADANEKLVAELHAKMLGS</sequence>
<reference evidence="3" key="1">
    <citation type="journal article" date="2019" name="Int. J. Syst. Evol. Microbiol.">
        <title>The Global Catalogue of Microorganisms (GCM) 10K type strain sequencing project: providing services to taxonomists for standard genome sequencing and annotation.</title>
        <authorList>
            <consortium name="The Broad Institute Genomics Platform"/>
            <consortium name="The Broad Institute Genome Sequencing Center for Infectious Disease"/>
            <person name="Wu L."/>
            <person name="Ma J."/>
        </authorList>
    </citation>
    <scope>NUCLEOTIDE SEQUENCE [LARGE SCALE GENOMIC DNA]</scope>
    <source>
        <strain evidence="3">JCM 17214</strain>
    </source>
</reference>
<organism evidence="2 3">
    <name type="scientific">Hymenobacter algoricola</name>
    <dbReference type="NCBI Taxonomy" id="486267"/>
    <lineage>
        <taxon>Bacteria</taxon>
        <taxon>Pseudomonadati</taxon>
        <taxon>Bacteroidota</taxon>
        <taxon>Cytophagia</taxon>
        <taxon>Cytophagales</taxon>
        <taxon>Hymenobacteraceae</taxon>
        <taxon>Hymenobacter</taxon>
    </lineage>
</organism>
<evidence type="ECO:0000313" key="2">
    <source>
        <dbReference type="EMBL" id="GAA3953938.1"/>
    </source>
</evidence>